<feature type="transmembrane region" description="Helical" evidence="1">
    <location>
        <begin position="161"/>
        <end position="179"/>
    </location>
</feature>
<accession>A0A438AJP5</accession>
<name>A0A438AJP5_9RHOB</name>
<reference evidence="3 4" key="1">
    <citation type="submission" date="2018-11" db="EMBL/GenBank/DDBJ databases">
        <title>Mesobaculum littorinae gen. nov., sp. nov., isolated from Littorina scabra that represents a novel genus of the order Rhodobacteraceae.</title>
        <authorList>
            <person name="Li F."/>
        </authorList>
    </citation>
    <scope>NUCLEOTIDE SEQUENCE [LARGE SCALE GENOMIC DNA]</scope>
    <source>
        <strain evidence="3 4">M0103</strain>
    </source>
</reference>
<dbReference type="InterPro" id="IPR000620">
    <property type="entry name" value="EamA_dom"/>
</dbReference>
<keyword evidence="1" id="KW-0812">Transmembrane</keyword>
<dbReference type="SUPFAM" id="SSF103481">
    <property type="entry name" value="Multidrug resistance efflux transporter EmrE"/>
    <property type="match status" value="2"/>
</dbReference>
<sequence length="300" mass="31303">MPAWIAFTFAAAFTQTLRFMVQKHLRGAGLSTAGATFSRFVFSAPLVACLLPAYAAASGQTLPLPGLRFWAFALAGGAAQILATMCVVALFATRNFATGMAFKKTEVMQTVLVSALVLGEGVGPAAAAAIAVGFLGVLLLSDPPGGTGPRWRRLANRASGLGLLSGVFFAISAVGYRGASLSLPAEDPLLRAGLTLLCVTTVQTLAMAAYMRAREVGEIGRVLRAWRVSGLVGLTSMLGSFCWFTAFTLENAAHVNAVGQVELVFSVAASLIFFRETITRREAAGIVLLLASIVTLVVVA</sequence>
<dbReference type="RefSeq" id="WP_127906058.1">
    <property type="nucleotide sequence ID" value="NZ_RQXX01000002.1"/>
</dbReference>
<feature type="transmembrane region" description="Helical" evidence="1">
    <location>
        <begin position="69"/>
        <end position="92"/>
    </location>
</feature>
<proteinExistence type="predicted"/>
<protein>
    <submittedName>
        <fullName evidence="3">DMT family transporter</fullName>
    </submittedName>
</protein>
<dbReference type="EMBL" id="RQXX01000002">
    <property type="protein sequence ID" value="RVV98825.1"/>
    <property type="molecule type" value="Genomic_DNA"/>
</dbReference>
<keyword evidence="1" id="KW-0472">Membrane</keyword>
<evidence type="ECO:0000313" key="4">
    <source>
        <dbReference type="Proteomes" id="UP000285908"/>
    </source>
</evidence>
<dbReference type="InterPro" id="IPR037185">
    <property type="entry name" value="EmrE-like"/>
</dbReference>
<feature type="transmembrane region" description="Helical" evidence="1">
    <location>
        <begin position="191"/>
        <end position="213"/>
    </location>
</feature>
<feature type="transmembrane region" description="Helical" evidence="1">
    <location>
        <begin position="112"/>
        <end position="140"/>
    </location>
</feature>
<dbReference type="OrthoDB" id="5243804at2"/>
<keyword evidence="4" id="KW-1185">Reference proteome</keyword>
<feature type="transmembrane region" description="Helical" evidence="1">
    <location>
        <begin position="283"/>
        <end position="299"/>
    </location>
</feature>
<dbReference type="Proteomes" id="UP000285908">
    <property type="component" value="Unassembled WGS sequence"/>
</dbReference>
<feature type="transmembrane region" description="Helical" evidence="1">
    <location>
        <begin position="225"/>
        <end position="246"/>
    </location>
</feature>
<comment type="caution">
    <text evidence="3">The sequence shown here is derived from an EMBL/GenBank/DDBJ whole genome shotgun (WGS) entry which is preliminary data.</text>
</comment>
<organism evidence="3 4">
    <name type="scientific">Mesobaculum littorinae</name>
    <dbReference type="NCBI Taxonomy" id="2486419"/>
    <lineage>
        <taxon>Bacteria</taxon>
        <taxon>Pseudomonadati</taxon>
        <taxon>Pseudomonadota</taxon>
        <taxon>Alphaproteobacteria</taxon>
        <taxon>Rhodobacterales</taxon>
        <taxon>Roseobacteraceae</taxon>
        <taxon>Mesobaculum</taxon>
    </lineage>
</organism>
<feature type="domain" description="EamA" evidence="2">
    <location>
        <begin position="161"/>
        <end position="297"/>
    </location>
</feature>
<evidence type="ECO:0000259" key="2">
    <source>
        <dbReference type="Pfam" id="PF00892"/>
    </source>
</evidence>
<dbReference type="AlphaFoldDB" id="A0A438AJP5"/>
<evidence type="ECO:0000313" key="3">
    <source>
        <dbReference type="EMBL" id="RVV98825.1"/>
    </source>
</evidence>
<feature type="transmembrane region" description="Helical" evidence="1">
    <location>
        <begin position="37"/>
        <end position="57"/>
    </location>
</feature>
<dbReference type="GO" id="GO:0016020">
    <property type="term" value="C:membrane"/>
    <property type="evidence" value="ECO:0007669"/>
    <property type="project" value="InterPro"/>
</dbReference>
<dbReference type="Pfam" id="PF00892">
    <property type="entry name" value="EamA"/>
    <property type="match status" value="1"/>
</dbReference>
<keyword evidence="1" id="KW-1133">Transmembrane helix</keyword>
<gene>
    <name evidence="3" type="ORF">EKE94_07970</name>
</gene>
<evidence type="ECO:0000256" key="1">
    <source>
        <dbReference type="SAM" id="Phobius"/>
    </source>
</evidence>